<sequence>MRSNPRAKGSEKKERFCACPYCDANLSKPFPFCKACGKEIRFCKSCGQVLAAEARVCPGCGTQVG</sequence>
<reference evidence="2 3" key="1">
    <citation type="submission" date="2019-03" db="EMBL/GenBank/DDBJ databases">
        <title>Metabolic potential of uncultured bacteria and archaea associated with petroleum seepage in deep-sea sediments.</title>
        <authorList>
            <person name="Dong X."/>
            <person name="Hubert C."/>
        </authorList>
    </citation>
    <scope>NUCLEOTIDE SEQUENCE [LARGE SCALE GENOMIC DNA]</scope>
    <source>
        <strain evidence="2">E44_bin92</strain>
    </source>
</reference>
<protein>
    <recommendedName>
        <fullName evidence="1">DZANK-type domain-containing protein</fullName>
    </recommendedName>
</protein>
<evidence type="ECO:0000313" key="2">
    <source>
        <dbReference type="EMBL" id="TES86636.1"/>
    </source>
</evidence>
<dbReference type="Pfam" id="PF12773">
    <property type="entry name" value="DZR"/>
    <property type="match status" value="1"/>
</dbReference>
<dbReference type="Proteomes" id="UP000320781">
    <property type="component" value="Unassembled WGS sequence"/>
</dbReference>
<feature type="domain" description="DZANK-type" evidence="1">
    <location>
        <begin position="19"/>
        <end position="61"/>
    </location>
</feature>
<evidence type="ECO:0000259" key="1">
    <source>
        <dbReference type="Pfam" id="PF12773"/>
    </source>
</evidence>
<dbReference type="InterPro" id="IPR025874">
    <property type="entry name" value="DZR"/>
</dbReference>
<gene>
    <name evidence="2" type="ORF">E3J95_01420</name>
</gene>
<dbReference type="AlphaFoldDB" id="A0A523QLH9"/>
<name>A0A523QLH9_UNCAE</name>
<evidence type="ECO:0000313" key="3">
    <source>
        <dbReference type="Proteomes" id="UP000320781"/>
    </source>
</evidence>
<dbReference type="EMBL" id="SOKU01000066">
    <property type="protein sequence ID" value="TES86636.1"/>
    <property type="molecule type" value="Genomic_DNA"/>
</dbReference>
<proteinExistence type="predicted"/>
<comment type="caution">
    <text evidence="2">The sequence shown here is derived from an EMBL/GenBank/DDBJ whole genome shotgun (WGS) entry which is preliminary data.</text>
</comment>
<organism evidence="2 3">
    <name type="scientific">Aerophobetes bacterium</name>
    <dbReference type="NCBI Taxonomy" id="2030807"/>
    <lineage>
        <taxon>Bacteria</taxon>
        <taxon>Candidatus Aerophobota</taxon>
    </lineage>
</organism>
<accession>A0A523QLH9</accession>